<dbReference type="PANTHER" id="PTHR34595:SF7">
    <property type="entry name" value="SLL1039 PROTEIN"/>
    <property type="match status" value="1"/>
</dbReference>
<reference evidence="2 3" key="1">
    <citation type="journal article" date="2011" name="J. Bacteriol.">
        <title>Genome sequence of Chthoniobacter flavus Ellin428, an aerobic heterotrophic soil bacterium.</title>
        <authorList>
            <person name="Kant R."/>
            <person name="van Passel M.W."/>
            <person name="Palva A."/>
            <person name="Lucas S."/>
            <person name="Lapidus A."/>
            <person name="Glavina Del Rio T."/>
            <person name="Dalin E."/>
            <person name="Tice H."/>
            <person name="Bruce D."/>
            <person name="Goodwin L."/>
            <person name="Pitluck S."/>
            <person name="Larimer F.W."/>
            <person name="Land M.L."/>
            <person name="Hauser L."/>
            <person name="Sangwan P."/>
            <person name="de Vos W.M."/>
            <person name="Janssen P.H."/>
            <person name="Smidt H."/>
        </authorList>
    </citation>
    <scope>NUCLEOTIDE SEQUENCE [LARGE SCALE GENOMIC DNA]</scope>
    <source>
        <strain evidence="2 3">Ellin428</strain>
    </source>
</reference>
<sequence>MARYIERAENNSRILDVNLQVTLDDENTGVDGDKIDWEPILASLEDQKLFNSLYEVTNADTVCEFVTFAKENPNSIRSSVAAARENARTVREYISSEMWERINGLYLWLNSPAARQMFASSAIDFFRHVVDCSHQFHGTTAATLTHGEGWHFLQIGKYLERADSTSRILDLKYHILLPRGEEVGGNVDTIQWQAVLKSCSAFEAYRKIHTGQVTPWSVAEFILLHDSFPRSIRFCVEGVDAALHRISGCERGHFCTDAERLSGRLCSDLNFTRIADVFKIGLHEYLDGIQLRLIEISSAMHSKYCEWMEPAGGQEQQQA</sequence>
<dbReference type="Proteomes" id="UP000005824">
    <property type="component" value="Unassembled WGS sequence"/>
</dbReference>
<accession>B4D9P5</accession>
<keyword evidence="3" id="KW-1185">Reference proteome</keyword>
<evidence type="ECO:0000313" key="3">
    <source>
        <dbReference type="Proteomes" id="UP000005824"/>
    </source>
</evidence>
<organism evidence="2 3">
    <name type="scientific">Chthoniobacter flavus Ellin428</name>
    <dbReference type="NCBI Taxonomy" id="497964"/>
    <lineage>
        <taxon>Bacteria</taxon>
        <taxon>Pseudomonadati</taxon>
        <taxon>Verrucomicrobiota</taxon>
        <taxon>Spartobacteria</taxon>
        <taxon>Chthoniobacterales</taxon>
        <taxon>Chthoniobacteraceae</taxon>
        <taxon>Chthoniobacter</taxon>
    </lineage>
</organism>
<name>B4D9P5_9BACT</name>
<feature type="domain" description="DUF403" evidence="1">
    <location>
        <begin position="1"/>
        <end position="304"/>
    </location>
</feature>
<gene>
    <name evidence="2" type="ORF">CfE428DRAFT_5635</name>
</gene>
<dbReference type="InParanoid" id="B4D9P5"/>
<comment type="caution">
    <text evidence="2">The sequence shown here is derived from an EMBL/GenBank/DDBJ whole genome shotgun (WGS) entry which is preliminary data.</text>
</comment>
<dbReference type="EMBL" id="ABVL01000027">
    <property type="protein sequence ID" value="EDY16826.1"/>
    <property type="molecule type" value="Genomic_DNA"/>
</dbReference>
<dbReference type="InterPro" id="IPR051680">
    <property type="entry name" value="ATP-dep_Glu-Cys_Ligase-2"/>
</dbReference>
<dbReference type="STRING" id="497964.CfE428DRAFT_5635"/>
<dbReference type="Pfam" id="PF04168">
    <property type="entry name" value="Alpha-E"/>
    <property type="match status" value="1"/>
</dbReference>
<evidence type="ECO:0000259" key="1">
    <source>
        <dbReference type="Pfam" id="PF04168"/>
    </source>
</evidence>
<dbReference type="InterPro" id="IPR007296">
    <property type="entry name" value="DUF403"/>
</dbReference>
<proteinExistence type="predicted"/>
<dbReference type="AlphaFoldDB" id="B4D9P5"/>
<protein>
    <recommendedName>
        <fullName evidence="1">DUF403 domain-containing protein</fullName>
    </recommendedName>
</protein>
<dbReference type="eggNOG" id="COG2307">
    <property type="taxonomic scope" value="Bacteria"/>
</dbReference>
<evidence type="ECO:0000313" key="2">
    <source>
        <dbReference type="EMBL" id="EDY16826.1"/>
    </source>
</evidence>
<dbReference type="PANTHER" id="PTHR34595">
    <property type="entry name" value="BLR5612 PROTEIN"/>
    <property type="match status" value="1"/>
</dbReference>